<evidence type="ECO:0000256" key="2">
    <source>
        <dbReference type="ARBA" id="ARBA00012255"/>
    </source>
</evidence>
<evidence type="ECO:0000256" key="5">
    <source>
        <dbReference type="PIRSR" id="PIRSR607724-2"/>
    </source>
</evidence>
<dbReference type="InterPro" id="IPR046372">
    <property type="entry name" value="PARG_cat_C"/>
</dbReference>
<dbReference type="InterPro" id="IPR007724">
    <property type="entry name" value="Poly_GlycHdrlase"/>
</dbReference>
<dbReference type="EC" id="3.2.1.143" evidence="2"/>
<evidence type="ECO:0000259" key="7">
    <source>
        <dbReference type="Pfam" id="PF05028"/>
    </source>
</evidence>
<dbReference type="Proteomes" id="UP001608902">
    <property type="component" value="Unassembled WGS sequence"/>
</dbReference>
<comment type="caution">
    <text evidence="9">The sequence shown here is derived from an EMBL/GenBank/DDBJ whole genome shotgun (WGS) entry which is preliminary data.</text>
</comment>
<feature type="active site" evidence="4">
    <location>
        <position position="456"/>
    </location>
</feature>
<feature type="domain" description="PARG catalytic Macro" evidence="7">
    <location>
        <begin position="425"/>
        <end position="625"/>
    </location>
</feature>
<keyword evidence="3" id="KW-0378">Hydrolase</keyword>
<reference evidence="9 10" key="1">
    <citation type="submission" date="2024-08" db="EMBL/GenBank/DDBJ databases">
        <title>Gnathostoma spinigerum genome.</title>
        <authorList>
            <person name="Gonzalez-Bertolin B."/>
            <person name="Monzon S."/>
            <person name="Zaballos A."/>
            <person name="Jimenez P."/>
            <person name="Dekumyoy P."/>
            <person name="Varona S."/>
            <person name="Cuesta I."/>
            <person name="Sumanam S."/>
            <person name="Adisakwattana P."/>
            <person name="Gasser R.B."/>
            <person name="Hernandez-Gonzalez A."/>
            <person name="Young N.D."/>
            <person name="Perteguer M.J."/>
        </authorList>
    </citation>
    <scope>NUCLEOTIDE SEQUENCE [LARGE SCALE GENOMIC DNA]</scope>
    <source>
        <strain evidence="9">AL3</strain>
        <tissue evidence="9">Liver</tissue>
    </source>
</reference>
<evidence type="ECO:0000313" key="9">
    <source>
        <dbReference type="EMBL" id="MFH4981007.1"/>
    </source>
</evidence>
<feature type="binding site" evidence="5">
    <location>
        <position position="514"/>
    </location>
    <ligand>
        <name>substrate</name>
    </ligand>
</feature>
<evidence type="ECO:0000256" key="4">
    <source>
        <dbReference type="PIRSR" id="PIRSR607724-1"/>
    </source>
</evidence>
<gene>
    <name evidence="9" type="ORF">AB6A40_007716</name>
</gene>
<dbReference type="PANTHER" id="PTHR12837">
    <property type="entry name" value="POLY ADP-RIBOSE GLYCOHYDROLASE"/>
    <property type="match status" value="1"/>
</dbReference>
<feature type="active site" evidence="4">
    <location>
        <position position="474"/>
    </location>
</feature>
<feature type="domain" description="PARG helical" evidence="8">
    <location>
        <begin position="306"/>
        <end position="419"/>
    </location>
</feature>
<protein>
    <recommendedName>
        <fullName evidence="2">poly(ADP-ribose) glycohydrolase</fullName>
        <ecNumber evidence="2">3.2.1.143</ecNumber>
    </recommendedName>
</protein>
<dbReference type="PANTHER" id="PTHR12837:SF0">
    <property type="entry name" value="POLY(ADP-RIBOSE) GLYCOHYDROLASE"/>
    <property type="match status" value="1"/>
</dbReference>
<comment type="similarity">
    <text evidence="1">Belongs to the poly(ADP-ribose) glycohydrolase family.</text>
</comment>
<proteinExistence type="inferred from homology"/>
<feature type="binding site" evidence="5">
    <location>
        <position position="459"/>
    </location>
    <ligand>
        <name>substrate</name>
    </ligand>
</feature>
<evidence type="ECO:0000313" key="10">
    <source>
        <dbReference type="Proteomes" id="UP001608902"/>
    </source>
</evidence>
<evidence type="ECO:0000259" key="8">
    <source>
        <dbReference type="Pfam" id="PF20811"/>
    </source>
</evidence>
<feature type="active site" evidence="4">
    <location>
        <position position="475"/>
    </location>
</feature>
<evidence type="ECO:0000256" key="1">
    <source>
        <dbReference type="ARBA" id="ARBA00009545"/>
    </source>
</evidence>
<dbReference type="GO" id="GO:0004649">
    <property type="term" value="F:poly(ADP-ribose) glycohydrolase activity"/>
    <property type="evidence" value="ECO:0007669"/>
    <property type="project" value="UniProtKB-EC"/>
</dbReference>
<accession>A0ABD6EWQ3</accession>
<dbReference type="Pfam" id="PF20811">
    <property type="entry name" value="PARG_cat_N"/>
    <property type="match status" value="1"/>
</dbReference>
<organism evidence="9 10">
    <name type="scientific">Gnathostoma spinigerum</name>
    <dbReference type="NCBI Taxonomy" id="75299"/>
    <lineage>
        <taxon>Eukaryota</taxon>
        <taxon>Metazoa</taxon>
        <taxon>Ecdysozoa</taxon>
        <taxon>Nematoda</taxon>
        <taxon>Chromadorea</taxon>
        <taxon>Rhabditida</taxon>
        <taxon>Spirurina</taxon>
        <taxon>Gnathostomatomorpha</taxon>
        <taxon>Gnathostomatoidea</taxon>
        <taxon>Gnathostomatidae</taxon>
        <taxon>Gnathostoma</taxon>
    </lineage>
</organism>
<sequence>MSEDSREFSIEEIIDKGACTSHGHPIKKLKQTILEDFFRYSGHSESTSSSPPSTAAETKTTVRRSIAITRCTVSARDYNKRVRSSDGQERSFVVEEIPVELSESLGEIQRLQKTVEKARKNHLRGSIDAIFDDEFKKRNHTPLSRTFKPASDHEKSSFTSPQEGETDRTAVPVQPSSSQVSKLILTKIDDFRCYPEMFPSLDYLEPGNVALISISSIRPAFAPRPFPVSCTDPSLGWEYGRRYVRLPFSSQNIVDGHSRYDIIRSAISKLTSPLNSHSLIQECITKYTGKHWSFGAIDELFTEVLNDDVRKEYLSSVVPFMAGIALQAEKFITQPIPLLKAGDIGSVTISQQQAAMLLANAFFCTFPCRTSHDRSLPLINFNHLFDYRTGRATEKLKCIFHYFHTISKHMPTGVLTYRRQSALEPNWSGQTCQLQELLVDEKGTIEDDGYGMLQVDFANQFIGGGVLRSGCVQEEIRFLICPELLVSMLVCERMRRNEAIVISGVKRYSNYRGYGNTFEWLPMDQEDLTPRDRFQRIHCEIVAIDALPFAQSEEQFVIEAVDRELLKAYSGFIVKESIPKTIATGNWGCGVFRGNLELKSLIQLMAASVCGRKICYFTFGHQKFATDLLSIYMSLKGNRVTVAELYKIVREYCDNFSGNSPSLFEFIKKNRCSTH</sequence>
<evidence type="ECO:0000256" key="6">
    <source>
        <dbReference type="SAM" id="MobiDB-lite"/>
    </source>
</evidence>
<dbReference type="AlphaFoldDB" id="A0ABD6EWQ3"/>
<dbReference type="InterPro" id="IPR048362">
    <property type="entry name" value="PARG_helical"/>
</dbReference>
<feature type="binding site" evidence="5">
    <location>
        <position position="473"/>
    </location>
    <ligand>
        <name>substrate</name>
    </ligand>
</feature>
<feature type="region of interest" description="Disordered" evidence="6">
    <location>
        <begin position="142"/>
        <end position="175"/>
    </location>
</feature>
<keyword evidence="10" id="KW-1185">Reference proteome</keyword>
<dbReference type="Pfam" id="PF05028">
    <property type="entry name" value="PARG_cat_C"/>
    <property type="match status" value="1"/>
</dbReference>
<evidence type="ECO:0000256" key="3">
    <source>
        <dbReference type="ARBA" id="ARBA00022801"/>
    </source>
</evidence>
<name>A0ABD6EWQ3_9BILA</name>
<dbReference type="EMBL" id="JBGFUD010006456">
    <property type="protein sequence ID" value="MFH4981007.1"/>
    <property type="molecule type" value="Genomic_DNA"/>
</dbReference>